<sequence length="272" mass="30406">MTSDTGLTNLSYPIIDIDFVNNMFKNLSNKSVLEPFSSTDLFLYIGVPLIVTTVVVLLGSCVRKCVLKQASVVSTTQSKPVTTIGLEAPMYDSLHIGVAASNGDTEYIRQPYNQFTTYSLIGDQYTDHQYSKFNKETRSIDDLSVQATATTSYNSSGQSSTTTAEAADTLRYDYIKLTNTDTHLEINDYMKPTNTDTCLEINDYITPTNTDIHLEIKDDMKPTNTDTQLEIKDDMKSTNTDTHLEINDYITPTNTDTHLEINDYITPTNTDT</sequence>
<feature type="transmembrane region" description="Helical" evidence="1">
    <location>
        <begin position="41"/>
        <end position="62"/>
    </location>
</feature>
<evidence type="ECO:0000313" key="3">
    <source>
        <dbReference type="Proteomes" id="UP001497497"/>
    </source>
</evidence>
<keyword evidence="1" id="KW-1133">Transmembrane helix</keyword>
<reference evidence="2 3" key="1">
    <citation type="submission" date="2024-04" db="EMBL/GenBank/DDBJ databases">
        <authorList>
            <consortium name="Genoscope - CEA"/>
            <person name="William W."/>
        </authorList>
    </citation>
    <scope>NUCLEOTIDE SEQUENCE [LARGE SCALE GENOMIC DNA]</scope>
</reference>
<dbReference type="Proteomes" id="UP001497497">
    <property type="component" value="Unassembled WGS sequence"/>
</dbReference>
<proteinExistence type="predicted"/>
<keyword evidence="1" id="KW-0812">Transmembrane</keyword>
<evidence type="ECO:0000256" key="1">
    <source>
        <dbReference type="SAM" id="Phobius"/>
    </source>
</evidence>
<gene>
    <name evidence="2" type="ORF">GSLYS_00005880001</name>
</gene>
<protein>
    <submittedName>
        <fullName evidence="2">Uncharacterized protein</fullName>
    </submittedName>
</protein>
<accession>A0AAV2HD63</accession>
<keyword evidence="3" id="KW-1185">Reference proteome</keyword>
<dbReference type="AlphaFoldDB" id="A0AAV2HD63"/>
<comment type="caution">
    <text evidence="2">The sequence shown here is derived from an EMBL/GenBank/DDBJ whole genome shotgun (WGS) entry which is preliminary data.</text>
</comment>
<dbReference type="EMBL" id="CAXITT010000097">
    <property type="protein sequence ID" value="CAL1531785.1"/>
    <property type="molecule type" value="Genomic_DNA"/>
</dbReference>
<evidence type="ECO:0000313" key="2">
    <source>
        <dbReference type="EMBL" id="CAL1531785.1"/>
    </source>
</evidence>
<keyword evidence="1" id="KW-0472">Membrane</keyword>
<organism evidence="2 3">
    <name type="scientific">Lymnaea stagnalis</name>
    <name type="common">Great pond snail</name>
    <name type="synonym">Helix stagnalis</name>
    <dbReference type="NCBI Taxonomy" id="6523"/>
    <lineage>
        <taxon>Eukaryota</taxon>
        <taxon>Metazoa</taxon>
        <taxon>Spiralia</taxon>
        <taxon>Lophotrochozoa</taxon>
        <taxon>Mollusca</taxon>
        <taxon>Gastropoda</taxon>
        <taxon>Heterobranchia</taxon>
        <taxon>Euthyneura</taxon>
        <taxon>Panpulmonata</taxon>
        <taxon>Hygrophila</taxon>
        <taxon>Lymnaeoidea</taxon>
        <taxon>Lymnaeidae</taxon>
        <taxon>Lymnaea</taxon>
    </lineage>
</organism>
<feature type="non-terminal residue" evidence="2">
    <location>
        <position position="272"/>
    </location>
</feature>
<name>A0AAV2HD63_LYMST</name>